<dbReference type="Proteomes" id="UP000800082">
    <property type="component" value="Unassembled WGS sequence"/>
</dbReference>
<reference evidence="1" key="1">
    <citation type="journal article" date="2020" name="Stud. Mycol.">
        <title>101 Dothideomycetes genomes: a test case for predicting lifestyles and emergence of pathogens.</title>
        <authorList>
            <person name="Haridas S."/>
            <person name="Albert R."/>
            <person name="Binder M."/>
            <person name="Bloem J."/>
            <person name="Labutti K."/>
            <person name="Salamov A."/>
            <person name="Andreopoulos B."/>
            <person name="Baker S."/>
            <person name="Barry K."/>
            <person name="Bills G."/>
            <person name="Bluhm B."/>
            <person name="Cannon C."/>
            <person name="Castanera R."/>
            <person name="Culley D."/>
            <person name="Daum C."/>
            <person name="Ezra D."/>
            <person name="Gonzalez J."/>
            <person name="Henrissat B."/>
            <person name="Kuo A."/>
            <person name="Liang C."/>
            <person name="Lipzen A."/>
            <person name="Lutzoni F."/>
            <person name="Magnuson J."/>
            <person name="Mondo S."/>
            <person name="Nolan M."/>
            <person name="Ohm R."/>
            <person name="Pangilinan J."/>
            <person name="Park H.-J."/>
            <person name="Ramirez L."/>
            <person name="Alfaro M."/>
            <person name="Sun H."/>
            <person name="Tritt A."/>
            <person name="Yoshinaga Y."/>
            <person name="Zwiers L.-H."/>
            <person name="Turgeon B."/>
            <person name="Goodwin S."/>
            <person name="Spatafora J."/>
            <person name="Crous P."/>
            <person name="Grigoriev I."/>
        </authorList>
    </citation>
    <scope>NUCLEOTIDE SEQUENCE</scope>
    <source>
        <strain evidence="1">CBS 183.55</strain>
    </source>
</reference>
<feature type="non-terminal residue" evidence="1">
    <location>
        <position position="1"/>
    </location>
</feature>
<dbReference type="AlphaFoldDB" id="A0A6A5RDG2"/>
<dbReference type="OrthoDB" id="3946340at2759"/>
<proteinExistence type="predicted"/>
<accession>A0A6A5RDG2</accession>
<name>A0A6A5RDG2_9PLEO</name>
<organism evidence="1 2">
    <name type="scientific">Didymella exigua CBS 183.55</name>
    <dbReference type="NCBI Taxonomy" id="1150837"/>
    <lineage>
        <taxon>Eukaryota</taxon>
        <taxon>Fungi</taxon>
        <taxon>Dikarya</taxon>
        <taxon>Ascomycota</taxon>
        <taxon>Pezizomycotina</taxon>
        <taxon>Dothideomycetes</taxon>
        <taxon>Pleosporomycetidae</taxon>
        <taxon>Pleosporales</taxon>
        <taxon>Pleosporineae</taxon>
        <taxon>Didymellaceae</taxon>
        <taxon>Didymella</taxon>
    </lineage>
</organism>
<evidence type="ECO:0000313" key="2">
    <source>
        <dbReference type="Proteomes" id="UP000800082"/>
    </source>
</evidence>
<keyword evidence="2" id="KW-1185">Reference proteome</keyword>
<evidence type="ECO:0000313" key="1">
    <source>
        <dbReference type="EMBL" id="KAF1925268.1"/>
    </source>
</evidence>
<protein>
    <submittedName>
        <fullName evidence="1">Uncharacterized protein</fullName>
    </submittedName>
</protein>
<dbReference type="EMBL" id="ML978986">
    <property type="protein sequence ID" value="KAF1925268.1"/>
    <property type="molecule type" value="Genomic_DNA"/>
</dbReference>
<sequence>AFIPANYFDEGISSHSRIVRMLPFRRNAFVTLHRAQATDLKAFEWLLKYASTETWYEKPSNAVLKRMKHAELAGNPADELPVSSARATEMQTPKVWMSAALTTPADDDVSECSAEHAAENIALSFPQTCQQCTDAKSEALEATDLVYCLVFSSLQAHDYIAPSGGSSNSVRPIYMLAKCGSREAAVAEIFHTTGLNGWSLVFSCVMRADESIEERGGKFRRVDNLWILADGDDDEESVKIFY</sequence>
<dbReference type="RefSeq" id="XP_033445520.1">
    <property type="nucleotide sequence ID" value="XM_033589298.1"/>
</dbReference>
<dbReference type="GeneID" id="54346945"/>
<feature type="non-terminal residue" evidence="1">
    <location>
        <position position="242"/>
    </location>
</feature>
<gene>
    <name evidence="1" type="ORF">M421DRAFT_32173</name>
</gene>